<dbReference type="GO" id="GO:0003700">
    <property type="term" value="F:DNA-binding transcription factor activity"/>
    <property type="evidence" value="ECO:0007669"/>
    <property type="project" value="InterPro"/>
</dbReference>
<dbReference type="InterPro" id="IPR003657">
    <property type="entry name" value="WRKY_dom"/>
</dbReference>
<evidence type="ECO:0000256" key="5">
    <source>
        <dbReference type="ARBA" id="ARBA00023242"/>
    </source>
</evidence>
<keyword evidence="5" id="KW-0539">Nucleus</keyword>
<dbReference type="PROSITE" id="PS50811">
    <property type="entry name" value="WRKY"/>
    <property type="match status" value="1"/>
</dbReference>
<keyword evidence="4" id="KW-0804">Transcription</keyword>
<dbReference type="Gene3D" id="2.20.25.80">
    <property type="entry name" value="WRKY domain"/>
    <property type="match status" value="1"/>
</dbReference>
<gene>
    <name evidence="7" type="ORF">U9M48_005542</name>
</gene>
<dbReference type="GO" id="GO:0043565">
    <property type="term" value="F:sequence-specific DNA binding"/>
    <property type="evidence" value="ECO:0007669"/>
    <property type="project" value="InterPro"/>
</dbReference>
<evidence type="ECO:0000256" key="1">
    <source>
        <dbReference type="ARBA" id="ARBA00004123"/>
    </source>
</evidence>
<evidence type="ECO:0000259" key="6">
    <source>
        <dbReference type="PROSITE" id="PS50811"/>
    </source>
</evidence>
<keyword evidence="2" id="KW-0805">Transcription regulation</keyword>
<dbReference type="SUPFAM" id="SSF118290">
    <property type="entry name" value="WRKY DNA-binding domain"/>
    <property type="match status" value="1"/>
</dbReference>
<dbReference type="InterPro" id="IPR036576">
    <property type="entry name" value="WRKY_dom_sf"/>
</dbReference>
<protein>
    <recommendedName>
        <fullName evidence="6">WRKY domain-containing protein</fullName>
    </recommendedName>
</protein>
<keyword evidence="8" id="KW-1185">Reference proteome</keyword>
<keyword evidence="3" id="KW-0238">DNA-binding</keyword>
<evidence type="ECO:0000256" key="2">
    <source>
        <dbReference type="ARBA" id="ARBA00023015"/>
    </source>
</evidence>
<dbReference type="AlphaFoldDB" id="A0AAQ3SIM4"/>
<evidence type="ECO:0000256" key="4">
    <source>
        <dbReference type="ARBA" id="ARBA00023163"/>
    </source>
</evidence>
<dbReference type="EMBL" id="CP144745">
    <property type="protein sequence ID" value="WVZ54796.1"/>
    <property type="molecule type" value="Genomic_DNA"/>
</dbReference>
<dbReference type="SMART" id="SM00774">
    <property type="entry name" value="WRKY"/>
    <property type="match status" value="1"/>
</dbReference>
<dbReference type="InterPro" id="IPR044810">
    <property type="entry name" value="WRKY_plant"/>
</dbReference>
<feature type="domain" description="WRKY" evidence="6">
    <location>
        <begin position="98"/>
        <end position="142"/>
    </location>
</feature>
<evidence type="ECO:0000256" key="3">
    <source>
        <dbReference type="ARBA" id="ARBA00023125"/>
    </source>
</evidence>
<evidence type="ECO:0000313" key="7">
    <source>
        <dbReference type="EMBL" id="WVZ54796.1"/>
    </source>
</evidence>
<dbReference type="Pfam" id="PF03106">
    <property type="entry name" value="WRKY"/>
    <property type="match status" value="1"/>
</dbReference>
<evidence type="ECO:0000313" key="8">
    <source>
        <dbReference type="Proteomes" id="UP001341281"/>
    </source>
</evidence>
<name>A0AAQ3SIM4_PASNO</name>
<comment type="subcellular location">
    <subcellularLocation>
        <location evidence="1">Nucleus</location>
    </subcellularLocation>
</comment>
<reference evidence="7 8" key="1">
    <citation type="submission" date="2024-02" db="EMBL/GenBank/DDBJ databases">
        <title>High-quality chromosome-scale genome assembly of Pensacola bahiagrass (Paspalum notatum Flugge var. saurae).</title>
        <authorList>
            <person name="Vega J.M."/>
            <person name="Podio M."/>
            <person name="Orjuela J."/>
            <person name="Siena L.A."/>
            <person name="Pessino S.C."/>
            <person name="Combes M.C."/>
            <person name="Mariac C."/>
            <person name="Albertini E."/>
            <person name="Pupilli F."/>
            <person name="Ortiz J.P.A."/>
            <person name="Leblanc O."/>
        </authorList>
    </citation>
    <scope>NUCLEOTIDE SEQUENCE [LARGE SCALE GENOMIC DNA]</scope>
    <source>
        <strain evidence="7">R1</strain>
        <tissue evidence="7">Leaf</tissue>
    </source>
</reference>
<dbReference type="Proteomes" id="UP001341281">
    <property type="component" value="Chromosome 01"/>
</dbReference>
<dbReference type="PANTHER" id="PTHR31282">
    <property type="entry name" value="WRKY TRANSCRIPTION FACTOR 21-RELATED"/>
    <property type="match status" value="1"/>
</dbReference>
<dbReference type="GO" id="GO:0005634">
    <property type="term" value="C:nucleus"/>
    <property type="evidence" value="ECO:0007669"/>
    <property type="project" value="UniProtKB-SubCell"/>
</dbReference>
<organism evidence="7 8">
    <name type="scientific">Paspalum notatum var. saurae</name>
    <dbReference type="NCBI Taxonomy" id="547442"/>
    <lineage>
        <taxon>Eukaryota</taxon>
        <taxon>Viridiplantae</taxon>
        <taxon>Streptophyta</taxon>
        <taxon>Embryophyta</taxon>
        <taxon>Tracheophyta</taxon>
        <taxon>Spermatophyta</taxon>
        <taxon>Magnoliopsida</taxon>
        <taxon>Liliopsida</taxon>
        <taxon>Poales</taxon>
        <taxon>Poaceae</taxon>
        <taxon>PACMAD clade</taxon>
        <taxon>Panicoideae</taxon>
        <taxon>Andropogonodae</taxon>
        <taxon>Paspaleae</taxon>
        <taxon>Paspalinae</taxon>
        <taxon>Paspalum</taxon>
    </lineage>
</organism>
<accession>A0AAQ3SIM4</accession>
<proteinExistence type="predicted"/>
<sequence>MIDLHDLVLPILDPYSAQAKRVQQLFEEVFSCSSKIVSYLELGDNSRKQANLIHYKRKGGKNNVENHILEEKAKDIGSKRRKNVKHIESVVTQAPYIDGYQWRKYGQKQISKAKYSRSYYRCAYNKEQGCLATKTVQEKQTDGNGTARLFNVNYYGQHICKMDGKIHPHVAETTHDSATTVSHHQNISSTSVYNGVHGIIQDESFGNLFMVPETPEYFTDFIDGEMAKALEITSINIPLISEDIWA</sequence>